<gene>
    <name evidence="10" type="ORF">BU953_05370</name>
    <name evidence="12" type="ORF">C6T04_03540</name>
    <name evidence="11" type="ORF">CJD00_04835</name>
</gene>
<dbReference type="PANTHER" id="PTHR47529">
    <property type="entry name" value="PEPTIDYL-PROLYL CIS-TRANS ISOMERASE D"/>
    <property type="match status" value="1"/>
</dbReference>
<evidence type="ECO:0000256" key="6">
    <source>
        <dbReference type="ARBA" id="ARBA00023186"/>
    </source>
</evidence>
<evidence type="ECO:0000313" key="11">
    <source>
        <dbReference type="EMBL" id="EAK1509588.1"/>
    </source>
</evidence>
<keyword evidence="12" id="KW-0413">Isomerase</keyword>
<evidence type="ECO:0000256" key="2">
    <source>
        <dbReference type="ARBA" id="ARBA00022475"/>
    </source>
</evidence>
<evidence type="ECO:0000256" key="7">
    <source>
        <dbReference type="ARBA" id="ARBA00038408"/>
    </source>
</evidence>
<feature type="domain" description="PpiC" evidence="9">
    <location>
        <begin position="241"/>
        <end position="360"/>
    </location>
</feature>
<dbReference type="EMBL" id="AACDUL010000007">
    <property type="protein sequence ID" value="EAK1509588.1"/>
    <property type="molecule type" value="Genomic_DNA"/>
</dbReference>
<dbReference type="Gene3D" id="1.10.4030.10">
    <property type="entry name" value="Porin chaperone SurA, peptide-binding domain"/>
    <property type="match status" value="1"/>
</dbReference>
<dbReference type="SUPFAM" id="SSF109998">
    <property type="entry name" value="Triger factor/SurA peptide-binding domain-like"/>
    <property type="match status" value="1"/>
</dbReference>
<evidence type="ECO:0000313" key="13">
    <source>
        <dbReference type="Proteomes" id="UP000361993"/>
    </source>
</evidence>
<dbReference type="InterPro" id="IPR027304">
    <property type="entry name" value="Trigger_fact/SurA_dom_sf"/>
</dbReference>
<reference evidence="12 14" key="2">
    <citation type="submission" date="2018-06" db="EMBL/GenBank/DDBJ databases">
        <authorList>
            <consortium name="NARMS: The National Antimicrobial Resistance Monitoring System"/>
        </authorList>
    </citation>
    <scope>NUCLEOTIDE SEQUENCE [LARGE SCALE GENOMIC DNA]</scope>
    <source>
        <strain evidence="12 14">FSIS11807978</strain>
        <strain evidence="10 15">FSIS1609200</strain>
    </source>
</reference>
<comment type="similarity">
    <text evidence="7">Belongs to the PpiD chaperone family.</text>
</comment>
<keyword evidence="5 8" id="KW-0472">Membrane</keyword>
<keyword evidence="3 8" id="KW-0812">Transmembrane</keyword>
<dbReference type="EMBL" id="AABUYW010000008">
    <property type="protein sequence ID" value="EAJ1077036.1"/>
    <property type="molecule type" value="Genomic_DNA"/>
</dbReference>
<dbReference type="PANTHER" id="PTHR47529:SF1">
    <property type="entry name" value="PERIPLASMIC CHAPERONE PPID"/>
    <property type="match status" value="1"/>
</dbReference>
<comment type="caution">
    <text evidence="12">The sequence shown here is derived from an EMBL/GenBank/DDBJ whole genome shotgun (WGS) entry which is preliminary data.</text>
</comment>
<organism evidence="12 14">
    <name type="scientific">Campylobacter coli</name>
    <dbReference type="NCBI Taxonomy" id="195"/>
    <lineage>
        <taxon>Bacteria</taxon>
        <taxon>Pseudomonadati</taxon>
        <taxon>Campylobacterota</taxon>
        <taxon>Epsilonproteobacteria</taxon>
        <taxon>Campylobacterales</taxon>
        <taxon>Campylobacteraceae</taxon>
        <taxon>Campylobacter</taxon>
    </lineage>
</organism>
<keyword evidence="6" id="KW-0143">Chaperone</keyword>
<accession>A0A381CHM0</accession>
<protein>
    <submittedName>
        <fullName evidence="12">Peptidylprolyl isomerase</fullName>
    </submittedName>
</protein>
<evidence type="ECO:0000313" key="10">
    <source>
        <dbReference type="EMBL" id="EAJ1077036.1"/>
    </source>
</evidence>
<comment type="subcellular location">
    <subcellularLocation>
        <location evidence="1">Cell membrane</location>
        <topology evidence="1">Single-pass type II membrane protein</topology>
    </subcellularLocation>
</comment>
<dbReference type="InterPro" id="IPR052029">
    <property type="entry name" value="PpiD_chaperone"/>
</dbReference>
<dbReference type="Proteomes" id="UP000361993">
    <property type="component" value="Unassembled WGS sequence"/>
</dbReference>
<dbReference type="InterPro" id="IPR000297">
    <property type="entry name" value="PPIase_PpiC"/>
</dbReference>
<feature type="transmembrane region" description="Helical" evidence="8">
    <location>
        <begin position="12"/>
        <end position="34"/>
    </location>
</feature>
<dbReference type="RefSeq" id="WP_002787401.1">
    <property type="nucleotide sequence ID" value="NZ_AANORL020000001.1"/>
</dbReference>
<reference evidence="11 13" key="1">
    <citation type="submission" date="2018-05" db="EMBL/GenBank/DDBJ databases">
        <authorList>
            <consortium name="GenomeTrakr network: Whole genome sequencing for foodborne pathogen traceback"/>
        </authorList>
    </citation>
    <scope>NUCLEOTIDE SEQUENCE [LARGE SCALE GENOMIC DNA]</scope>
    <source>
        <strain evidence="11 13">NC_C6016</strain>
    </source>
</reference>
<dbReference type="Proteomes" id="UP000557830">
    <property type="component" value="Unassembled WGS sequence"/>
</dbReference>
<proteinExistence type="inferred from homology"/>
<dbReference type="EMBL" id="AACGFG010000004">
    <property type="protein sequence ID" value="EAK4358006.1"/>
    <property type="molecule type" value="Genomic_DNA"/>
</dbReference>
<evidence type="ECO:0000256" key="3">
    <source>
        <dbReference type="ARBA" id="ARBA00022692"/>
    </source>
</evidence>
<evidence type="ECO:0000256" key="4">
    <source>
        <dbReference type="ARBA" id="ARBA00022989"/>
    </source>
</evidence>
<dbReference type="STRING" id="195.ATE51_02234"/>
<dbReference type="GO" id="GO:0003755">
    <property type="term" value="F:peptidyl-prolyl cis-trans isomerase activity"/>
    <property type="evidence" value="ECO:0007669"/>
    <property type="project" value="InterPro"/>
</dbReference>
<dbReference type="Pfam" id="PF13145">
    <property type="entry name" value="Rotamase_2"/>
    <property type="match status" value="1"/>
</dbReference>
<sequence>MLTWMQHHKKYLVVTIWISTIAFVGAGFLGWGAYDFNLNRSSSVAVVGDEKINYNEFNVRYNQIFNYYNQISNGGLNEESAKQLGIENAALSSLVEDKLLLNFAKDLGLGSSENEVIQALAETKAFQDPSGDFNKTIYYELLNANNMTPKEYEKTLSNEIIIGKLEQIFNLPQTDEELKMLGASYFMQDSLNIAKLEQDKENIKVNEEELKKLWNEHKEDYKTKKVYEISTYYLPVDMQKIDDSKLEEFYNNENNKFKYKDFSGKIMSFEAAKKDVAKDYALAQLKNIANAKFLELKEGKDKFQKDENITDSDVYYPLEALSRAKNGDVLRPSEYQNGYIIIKLNKTNPVRTKTFNEAREELMPIYISEQVKKNLEEKAKQNLENFSGTNIGFVSRDTVRNDAKISNILNEAEFSYFLMNVFNSDQNRSYVILNEDKAILYKINKQKLDMNPEKFQQYRTMLNQNLQSLKANEMKQELIEELKKTYPIKIYYKGK</sequence>
<keyword evidence="2" id="KW-1003">Cell membrane</keyword>
<evidence type="ECO:0000256" key="8">
    <source>
        <dbReference type="SAM" id="Phobius"/>
    </source>
</evidence>
<dbReference type="Proteomes" id="UP000365807">
    <property type="component" value="Unassembled WGS sequence"/>
</dbReference>
<evidence type="ECO:0000259" key="9">
    <source>
        <dbReference type="Pfam" id="PF13145"/>
    </source>
</evidence>
<name>A0A381CHM0_CAMCO</name>
<dbReference type="GO" id="GO:0005886">
    <property type="term" value="C:plasma membrane"/>
    <property type="evidence" value="ECO:0007669"/>
    <property type="project" value="UniProtKB-SubCell"/>
</dbReference>
<dbReference type="OrthoDB" id="9788030at2"/>
<evidence type="ECO:0000313" key="15">
    <source>
        <dbReference type="Proteomes" id="UP000557830"/>
    </source>
</evidence>
<evidence type="ECO:0000313" key="14">
    <source>
        <dbReference type="Proteomes" id="UP000365807"/>
    </source>
</evidence>
<evidence type="ECO:0000313" key="12">
    <source>
        <dbReference type="EMBL" id="EAK4358006.1"/>
    </source>
</evidence>
<keyword evidence="4 8" id="KW-1133">Transmembrane helix</keyword>
<evidence type="ECO:0000256" key="5">
    <source>
        <dbReference type="ARBA" id="ARBA00023136"/>
    </source>
</evidence>
<dbReference type="AlphaFoldDB" id="A0A381CHM0"/>
<evidence type="ECO:0000256" key="1">
    <source>
        <dbReference type="ARBA" id="ARBA00004401"/>
    </source>
</evidence>
<dbReference type="Pfam" id="PF13624">
    <property type="entry name" value="SurA_N_3"/>
    <property type="match status" value="1"/>
</dbReference>